<organism evidence="2 3">
    <name type="scientific">Parelaphostrongylus tenuis</name>
    <name type="common">Meningeal worm</name>
    <dbReference type="NCBI Taxonomy" id="148309"/>
    <lineage>
        <taxon>Eukaryota</taxon>
        <taxon>Metazoa</taxon>
        <taxon>Ecdysozoa</taxon>
        <taxon>Nematoda</taxon>
        <taxon>Chromadorea</taxon>
        <taxon>Rhabditida</taxon>
        <taxon>Rhabditina</taxon>
        <taxon>Rhabditomorpha</taxon>
        <taxon>Strongyloidea</taxon>
        <taxon>Metastrongylidae</taxon>
        <taxon>Parelaphostrongylus</taxon>
    </lineage>
</organism>
<dbReference type="Proteomes" id="UP001196413">
    <property type="component" value="Unassembled WGS sequence"/>
</dbReference>
<keyword evidence="3" id="KW-1185">Reference proteome</keyword>
<gene>
    <name evidence="2" type="ORF">KIN20_003228</name>
</gene>
<evidence type="ECO:0000256" key="1">
    <source>
        <dbReference type="SAM" id="MobiDB-lite"/>
    </source>
</evidence>
<dbReference type="EMBL" id="JAHQIW010000416">
    <property type="protein sequence ID" value="KAJ1348018.1"/>
    <property type="molecule type" value="Genomic_DNA"/>
</dbReference>
<evidence type="ECO:0000313" key="3">
    <source>
        <dbReference type="Proteomes" id="UP001196413"/>
    </source>
</evidence>
<name>A0AAD5M110_PARTN</name>
<proteinExistence type="predicted"/>
<reference evidence="2" key="1">
    <citation type="submission" date="2021-06" db="EMBL/GenBank/DDBJ databases">
        <title>Parelaphostrongylus tenuis whole genome reference sequence.</title>
        <authorList>
            <person name="Garwood T.J."/>
            <person name="Larsen P.A."/>
            <person name="Fountain-Jones N.M."/>
            <person name="Garbe J.R."/>
            <person name="Macchietto M.G."/>
            <person name="Kania S.A."/>
            <person name="Gerhold R.W."/>
            <person name="Richards J.E."/>
            <person name="Wolf T.M."/>
        </authorList>
    </citation>
    <scope>NUCLEOTIDE SEQUENCE</scope>
    <source>
        <strain evidence="2">MNPRO001-30</strain>
        <tissue evidence="2">Meninges</tissue>
    </source>
</reference>
<sequence length="86" mass="9744">MNDDRDSDLAESQEDIDCFDTHHNKRSSSSGGCSDEKTIFKIAIYRTGNRLSIRKLSRPYEIRIDALKSGATLANHRTKRNETGEV</sequence>
<feature type="compositionally biased region" description="Acidic residues" evidence="1">
    <location>
        <begin position="1"/>
        <end position="18"/>
    </location>
</feature>
<comment type="caution">
    <text evidence="2">The sequence shown here is derived from an EMBL/GenBank/DDBJ whole genome shotgun (WGS) entry which is preliminary data.</text>
</comment>
<dbReference type="AlphaFoldDB" id="A0AAD5M110"/>
<evidence type="ECO:0000313" key="2">
    <source>
        <dbReference type="EMBL" id="KAJ1348018.1"/>
    </source>
</evidence>
<feature type="region of interest" description="Disordered" evidence="1">
    <location>
        <begin position="1"/>
        <end position="34"/>
    </location>
</feature>
<accession>A0AAD5M110</accession>
<protein>
    <submittedName>
        <fullName evidence="2">Uncharacterized protein</fullName>
    </submittedName>
</protein>